<dbReference type="SMART" id="SM00345">
    <property type="entry name" value="HTH_GNTR"/>
    <property type="match status" value="1"/>
</dbReference>
<keyword evidence="6" id="KW-1185">Reference proteome</keyword>
<evidence type="ECO:0000259" key="4">
    <source>
        <dbReference type="PROSITE" id="PS50949"/>
    </source>
</evidence>
<dbReference type="PROSITE" id="PS50949">
    <property type="entry name" value="HTH_GNTR"/>
    <property type="match status" value="1"/>
</dbReference>
<reference evidence="5 6" key="1">
    <citation type="journal article" date="2011" name="J. Bacteriol.">
        <title>Draft genome sequence of Sporolactobacillus inulinus strain CASD, an efficient D-lactic acid-producing bacterium with high-concentration lactate tolerance capability.</title>
        <authorList>
            <person name="Yu B."/>
            <person name="Su F."/>
            <person name="Wang L."/>
            <person name="Xu K."/>
            <person name="Zhao B."/>
            <person name="Xu P."/>
        </authorList>
    </citation>
    <scope>NUCLEOTIDE SEQUENCE [LARGE SCALE GENOMIC DNA]</scope>
    <source>
        <strain evidence="5 6">CASD</strain>
    </source>
</reference>
<evidence type="ECO:0000256" key="1">
    <source>
        <dbReference type="ARBA" id="ARBA00023015"/>
    </source>
</evidence>
<dbReference type="SUPFAM" id="SSF46785">
    <property type="entry name" value="Winged helix' DNA-binding domain"/>
    <property type="match status" value="1"/>
</dbReference>
<dbReference type="Pfam" id="PF00392">
    <property type="entry name" value="GntR"/>
    <property type="match status" value="1"/>
</dbReference>
<keyword evidence="1" id="KW-0805">Transcription regulation</keyword>
<evidence type="ECO:0000256" key="2">
    <source>
        <dbReference type="ARBA" id="ARBA00023125"/>
    </source>
</evidence>
<evidence type="ECO:0000256" key="3">
    <source>
        <dbReference type="ARBA" id="ARBA00023163"/>
    </source>
</evidence>
<comment type="caution">
    <text evidence="5">The sequence shown here is derived from an EMBL/GenBank/DDBJ whole genome shotgun (WGS) entry which is preliminary data.</text>
</comment>
<evidence type="ECO:0000313" key="6">
    <source>
        <dbReference type="Proteomes" id="UP000035553"/>
    </source>
</evidence>
<dbReference type="PANTHER" id="PTHR38445">
    <property type="entry name" value="HTH-TYPE TRANSCRIPTIONAL REPRESSOR YTRA"/>
    <property type="match status" value="1"/>
</dbReference>
<dbReference type="PANTHER" id="PTHR38445:SF7">
    <property type="entry name" value="GNTR-FAMILY TRANSCRIPTIONAL REGULATOR"/>
    <property type="match status" value="1"/>
</dbReference>
<dbReference type="OrthoDB" id="9801546at2"/>
<dbReference type="InterPro" id="IPR036388">
    <property type="entry name" value="WH-like_DNA-bd_sf"/>
</dbReference>
<protein>
    <submittedName>
        <fullName evidence="5">GntR family transcriptional regulator</fullName>
    </submittedName>
</protein>
<sequence>MKIIIQNRSNQPLYQQIKDQIKQAIMTNALEEGERLPTIRALANDLHVSVLTTKKAYAELEAEGFITTRVGKGSYVAPENLELLIESKRKMVEEKLLAACRMARQLGIEKSALHEMLDLLFEEEDEQ</sequence>
<organism evidence="5 6">
    <name type="scientific">Sporolactobacillus inulinus CASD</name>
    <dbReference type="NCBI Taxonomy" id="1069536"/>
    <lineage>
        <taxon>Bacteria</taxon>
        <taxon>Bacillati</taxon>
        <taxon>Bacillota</taxon>
        <taxon>Bacilli</taxon>
        <taxon>Bacillales</taxon>
        <taxon>Sporolactobacillaceae</taxon>
        <taxon>Sporolactobacillus</taxon>
    </lineage>
</organism>
<dbReference type="Proteomes" id="UP000035553">
    <property type="component" value="Unassembled WGS sequence"/>
</dbReference>
<accession>A0A0U1QNH2</accession>
<keyword evidence="3" id="KW-0804">Transcription</keyword>
<dbReference type="InterPro" id="IPR036390">
    <property type="entry name" value="WH_DNA-bd_sf"/>
</dbReference>
<dbReference type="GO" id="GO:0003700">
    <property type="term" value="F:DNA-binding transcription factor activity"/>
    <property type="evidence" value="ECO:0007669"/>
    <property type="project" value="InterPro"/>
</dbReference>
<evidence type="ECO:0000313" key="5">
    <source>
        <dbReference type="EMBL" id="KLI02349.1"/>
    </source>
</evidence>
<dbReference type="CDD" id="cd07377">
    <property type="entry name" value="WHTH_GntR"/>
    <property type="match status" value="1"/>
</dbReference>
<dbReference type="RefSeq" id="WP_010026122.1">
    <property type="nucleotide sequence ID" value="NZ_AFVQ02000108.1"/>
</dbReference>
<dbReference type="AlphaFoldDB" id="A0A0U1QNH2"/>
<keyword evidence="2" id="KW-0238">DNA-binding</keyword>
<feature type="domain" description="HTH gntR-type" evidence="4">
    <location>
        <begin position="11"/>
        <end position="79"/>
    </location>
</feature>
<proteinExistence type="predicted"/>
<gene>
    <name evidence="5" type="ORF">SINU_08520</name>
</gene>
<dbReference type="Gene3D" id="1.10.10.10">
    <property type="entry name" value="Winged helix-like DNA-binding domain superfamily/Winged helix DNA-binding domain"/>
    <property type="match status" value="1"/>
</dbReference>
<dbReference type="GO" id="GO:0003677">
    <property type="term" value="F:DNA binding"/>
    <property type="evidence" value="ECO:0007669"/>
    <property type="project" value="UniProtKB-KW"/>
</dbReference>
<dbReference type="InterPro" id="IPR000524">
    <property type="entry name" value="Tscrpt_reg_HTH_GntR"/>
</dbReference>
<dbReference type="STRING" id="1069536.SINU_08520"/>
<name>A0A0U1QNH2_9BACL</name>
<dbReference type="EMBL" id="AFVQ02000108">
    <property type="protein sequence ID" value="KLI02349.1"/>
    <property type="molecule type" value="Genomic_DNA"/>
</dbReference>